<dbReference type="InterPro" id="IPR040025">
    <property type="entry name" value="Znf622/Rei1/Reh1"/>
</dbReference>
<dbReference type="Gene3D" id="3.30.160.60">
    <property type="entry name" value="Classic Zinc Finger"/>
    <property type="match status" value="1"/>
</dbReference>
<name>A0AAV5KFL3_9ROSI</name>
<dbReference type="Proteomes" id="UP001054252">
    <property type="component" value="Unassembled WGS sequence"/>
</dbReference>
<dbReference type="AlphaFoldDB" id="A0AAV5KFL3"/>
<gene>
    <name evidence="2" type="ORF">SLEP1_g33104</name>
</gene>
<evidence type="ECO:0000313" key="2">
    <source>
        <dbReference type="EMBL" id="GKV23368.1"/>
    </source>
</evidence>
<dbReference type="InterPro" id="IPR036236">
    <property type="entry name" value="Znf_C2H2_sf"/>
</dbReference>
<dbReference type="PANTHER" id="PTHR13182">
    <property type="entry name" value="ZINC FINGER PROTEIN 622"/>
    <property type="match status" value="1"/>
</dbReference>
<keyword evidence="3" id="KW-1185">Reference proteome</keyword>
<feature type="compositionally biased region" description="Basic and acidic residues" evidence="1">
    <location>
        <begin position="48"/>
        <end position="67"/>
    </location>
</feature>
<organism evidence="2 3">
    <name type="scientific">Rubroshorea leprosula</name>
    <dbReference type="NCBI Taxonomy" id="152421"/>
    <lineage>
        <taxon>Eukaryota</taxon>
        <taxon>Viridiplantae</taxon>
        <taxon>Streptophyta</taxon>
        <taxon>Embryophyta</taxon>
        <taxon>Tracheophyta</taxon>
        <taxon>Spermatophyta</taxon>
        <taxon>Magnoliopsida</taxon>
        <taxon>eudicotyledons</taxon>
        <taxon>Gunneridae</taxon>
        <taxon>Pentapetalae</taxon>
        <taxon>rosids</taxon>
        <taxon>malvids</taxon>
        <taxon>Malvales</taxon>
        <taxon>Dipterocarpaceae</taxon>
        <taxon>Rubroshorea</taxon>
    </lineage>
</organism>
<comment type="caution">
    <text evidence="2">The sequence shown here is derived from an EMBL/GenBank/DDBJ whole genome shotgun (WGS) entry which is preliminary data.</text>
</comment>
<evidence type="ECO:0000313" key="3">
    <source>
        <dbReference type="Proteomes" id="UP001054252"/>
    </source>
</evidence>
<sequence>MKLIYMFDFVQICEIDPGFFRDSDSLVRNWQGRLEILAVSVHAEGDTHVDNYDDHEDLPSHLPKESADSMPSHLSKESADSMPSHLSKESADSMTSRLPKESTDSVLQLTEKMKKQTISSGNGNTEGEVKQNKCSTCNAFVGDSKQFREHFKSDWHKHNLKRKTRQLPPLTAEECLADMELDDSKADLKDYSF</sequence>
<proteinExistence type="predicted"/>
<dbReference type="GO" id="GO:0030687">
    <property type="term" value="C:preribosome, large subunit precursor"/>
    <property type="evidence" value="ECO:0007669"/>
    <property type="project" value="TreeGrafter"/>
</dbReference>
<accession>A0AAV5KFL3</accession>
<dbReference type="Gene3D" id="3.30.70.240">
    <property type="match status" value="1"/>
</dbReference>
<dbReference type="GO" id="GO:0042273">
    <property type="term" value="P:ribosomal large subunit biogenesis"/>
    <property type="evidence" value="ECO:0007669"/>
    <property type="project" value="TreeGrafter"/>
</dbReference>
<evidence type="ECO:0008006" key="4">
    <source>
        <dbReference type="Google" id="ProtNLM"/>
    </source>
</evidence>
<feature type="region of interest" description="Disordered" evidence="1">
    <location>
        <begin position="48"/>
        <end position="102"/>
    </location>
</feature>
<dbReference type="SUPFAM" id="SSF57667">
    <property type="entry name" value="beta-beta-alpha zinc fingers"/>
    <property type="match status" value="1"/>
</dbReference>
<dbReference type="EMBL" id="BPVZ01000062">
    <property type="protein sequence ID" value="GKV23368.1"/>
    <property type="molecule type" value="Genomic_DNA"/>
</dbReference>
<reference evidence="2 3" key="1">
    <citation type="journal article" date="2021" name="Commun. Biol.">
        <title>The genome of Shorea leprosula (Dipterocarpaceae) highlights the ecological relevance of drought in aseasonal tropical rainforests.</title>
        <authorList>
            <person name="Ng K.K.S."/>
            <person name="Kobayashi M.J."/>
            <person name="Fawcett J.A."/>
            <person name="Hatakeyama M."/>
            <person name="Paape T."/>
            <person name="Ng C.H."/>
            <person name="Ang C.C."/>
            <person name="Tnah L.H."/>
            <person name="Lee C.T."/>
            <person name="Nishiyama T."/>
            <person name="Sese J."/>
            <person name="O'Brien M.J."/>
            <person name="Copetti D."/>
            <person name="Mohd Noor M.I."/>
            <person name="Ong R.C."/>
            <person name="Putra M."/>
            <person name="Sireger I.Z."/>
            <person name="Indrioko S."/>
            <person name="Kosugi Y."/>
            <person name="Izuno A."/>
            <person name="Isagi Y."/>
            <person name="Lee S.L."/>
            <person name="Shimizu K.K."/>
        </authorList>
    </citation>
    <scope>NUCLEOTIDE SEQUENCE [LARGE SCALE GENOMIC DNA]</scope>
    <source>
        <strain evidence="2">214</strain>
    </source>
</reference>
<protein>
    <recommendedName>
        <fullName evidence="4">U1-type domain-containing protein</fullName>
    </recommendedName>
</protein>
<evidence type="ECO:0000256" key="1">
    <source>
        <dbReference type="SAM" id="MobiDB-lite"/>
    </source>
</evidence>
<dbReference type="PANTHER" id="PTHR13182:SF8">
    <property type="entry name" value="CYTOPLASMIC 60S SUBUNIT BIOGENESIS FACTOR ZNF622"/>
    <property type="match status" value="1"/>
</dbReference>